<name>A0AAW1QP09_9CHLO</name>
<dbReference type="AlphaFoldDB" id="A0AAW1QP09"/>
<sequence>MQLVWKAAEVSAKKVKEPESPEALLQDVLHAVWQGSEWVMESLLSKADAEARWPQREMHSLYGTHTRCQKHEISDKPLLAMAHFRAIRCTSPEDQMFLLRLGDFLELT</sequence>
<gene>
    <name evidence="1" type="ORF">WJX72_001014</name>
</gene>
<accession>A0AAW1QP09</accession>
<keyword evidence="2" id="KW-1185">Reference proteome</keyword>
<comment type="caution">
    <text evidence="1">The sequence shown here is derived from an EMBL/GenBank/DDBJ whole genome shotgun (WGS) entry which is preliminary data.</text>
</comment>
<evidence type="ECO:0000313" key="1">
    <source>
        <dbReference type="EMBL" id="KAK9823195.1"/>
    </source>
</evidence>
<reference evidence="1 2" key="1">
    <citation type="journal article" date="2024" name="Nat. Commun.">
        <title>Phylogenomics reveals the evolutionary origins of lichenization in chlorophyte algae.</title>
        <authorList>
            <person name="Puginier C."/>
            <person name="Libourel C."/>
            <person name="Otte J."/>
            <person name="Skaloud P."/>
            <person name="Haon M."/>
            <person name="Grisel S."/>
            <person name="Petersen M."/>
            <person name="Berrin J.G."/>
            <person name="Delaux P.M."/>
            <person name="Dal Grande F."/>
            <person name="Keller J."/>
        </authorList>
    </citation>
    <scope>NUCLEOTIDE SEQUENCE [LARGE SCALE GENOMIC DNA]</scope>
    <source>
        <strain evidence="1 2">SAG 2043</strain>
    </source>
</reference>
<dbReference type="Proteomes" id="UP001489004">
    <property type="component" value="Unassembled WGS sequence"/>
</dbReference>
<evidence type="ECO:0000313" key="2">
    <source>
        <dbReference type="Proteomes" id="UP001489004"/>
    </source>
</evidence>
<organism evidence="1 2">
    <name type="scientific">[Myrmecia] bisecta</name>
    <dbReference type="NCBI Taxonomy" id="41462"/>
    <lineage>
        <taxon>Eukaryota</taxon>
        <taxon>Viridiplantae</taxon>
        <taxon>Chlorophyta</taxon>
        <taxon>core chlorophytes</taxon>
        <taxon>Trebouxiophyceae</taxon>
        <taxon>Trebouxiales</taxon>
        <taxon>Trebouxiaceae</taxon>
        <taxon>Myrmecia</taxon>
    </lineage>
</organism>
<dbReference type="EMBL" id="JALJOR010000002">
    <property type="protein sequence ID" value="KAK9823195.1"/>
    <property type="molecule type" value="Genomic_DNA"/>
</dbReference>
<protein>
    <submittedName>
        <fullName evidence="1">Uncharacterized protein</fullName>
    </submittedName>
</protein>
<proteinExistence type="predicted"/>